<keyword evidence="2 3" id="KW-0802">TPR repeat</keyword>
<evidence type="ECO:0000256" key="1">
    <source>
        <dbReference type="ARBA" id="ARBA00022737"/>
    </source>
</evidence>
<organism evidence="5 6">
    <name type="scientific">Effusibacillus lacus</name>
    <dbReference type="NCBI Taxonomy" id="1348429"/>
    <lineage>
        <taxon>Bacteria</taxon>
        <taxon>Bacillati</taxon>
        <taxon>Bacillota</taxon>
        <taxon>Bacilli</taxon>
        <taxon>Bacillales</taxon>
        <taxon>Alicyclobacillaceae</taxon>
        <taxon>Effusibacillus</taxon>
    </lineage>
</organism>
<feature type="domain" description="Glycosyltransferase 2-like" evidence="4">
    <location>
        <begin position="8"/>
        <end position="133"/>
    </location>
</feature>
<dbReference type="RefSeq" id="WP_165912534.1">
    <property type="nucleotide sequence ID" value="NZ_BDUF01000106.1"/>
</dbReference>
<reference evidence="6" key="1">
    <citation type="submission" date="2017-07" db="EMBL/GenBank/DDBJ databases">
        <title>Draft genome sequence of Effusibacillus lacus strain skLN1.</title>
        <authorList>
            <person name="Watanabe M."/>
            <person name="Kojima H."/>
            <person name="Fukui M."/>
        </authorList>
    </citation>
    <scope>NUCLEOTIDE SEQUENCE [LARGE SCALE GENOMIC DNA]</scope>
    <source>
        <strain evidence="6">skLN1</strain>
    </source>
</reference>
<dbReference type="SMART" id="SM00028">
    <property type="entry name" value="TPR"/>
    <property type="match status" value="4"/>
</dbReference>
<dbReference type="InterPro" id="IPR019734">
    <property type="entry name" value="TPR_rpt"/>
</dbReference>
<dbReference type="SUPFAM" id="SSF53448">
    <property type="entry name" value="Nucleotide-diphospho-sugar transferases"/>
    <property type="match status" value="1"/>
</dbReference>
<feature type="repeat" description="TPR" evidence="3">
    <location>
        <begin position="319"/>
        <end position="352"/>
    </location>
</feature>
<evidence type="ECO:0000256" key="3">
    <source>
        <dbReference type="PROSITE-ProRule" id="PRU00339"/>
    </source>
</evidence>
<dbReference type="Proteomes" id="UP000217785">
    <property type="component" value="Unassembled WGS sequence"/>
</dbReference>
<dbReference type="InterPro" id="IPR011990">
    <property type="entry name" value="TPR-like_helical_dom_sf"/>
</dbReference>
<dbReference type="Gene3D" id="1.25.40.10">
    <property type="entry name" value="Tetratricopeptide repeat domain"/>
    <property type="match status" value="3"/>
</dbReference>
<proteinExistence type="predicted"/>
<accession>A0A292YEI4</accession>
<dbReference type="Gene3D" id="3.90.550.10">
    <property type="entry name" value="Spore Coat Polysaccharide Biosynthesis Protein SpsA, Chain A"/>
    <property type="match status" value="1"/>
</dbReference>
<gene>
    <name evidence="5" type="ORF">EFBL_3302</name>
</gene>
<dbReference type="PANTHER" id="PTHR43630:SF2">
    <property type="entry name" value="GLYCOSYLTRANSFERASE"/>
    <property type="match status" value="1"/>
</dbReference>
<feature type="repeat" description="TPR" evidence="3">
    <location>
        <begin position="202"/>
        <end position="235"/>
    </location>
</feature>
<keyword evidence="1" id="KW-0677">Repeat</keyword>
<dbReference type="InterPro" id="IPR001173">
    <property type="entry name" value="Glyco_trans_2-like"/>
</dbReference>
<comment type="caution">
    <text evidence="5">The sequence shown here is derived from an EMBL/GenBank/DDBJ whole genome shotgun (WGS) entry which is preliminary data.</text>
</comment>
<dbReference type="CDD" id="cd02511">
    <property type="entry name" value="Beta4Glucosyltransferase"/>
    <property type="match status" value="1"/>
</dbReference>
<keyword evidence="6" id="KW-1185">Reference proteome</keyword>
<dbReference type="InterPro" id="IPR029044">
    <property type="entry name" value="Nucleotide-diphossugar_trans"/>
</dbReference>
<dbReference type="PANTHER" id="PTHR43630">
    <property type="entry name" value="POLY-BETA-1,6-N-ACETYL-D-GLUCOSAMINE SYNTHASE"/>
    <property type="match status" value="1"/>
</dbReference>
<dbReference type="PROSITE" id="PS50005">
    <property type="entry name" value="TPR"/>
    <property type="match status" value="2"/>
</dbReference>
<dbReference type="AlphaFoldDB" id="A0A292YEI4"/>
<evidence type="ECO:0000313" key="6">
    <source>
        <dbReference type="Proteomes" id="UP000217785"/>
    </source>
</evidence>
<evidence type="ECO:0000259" key="4">
    <source>
        <dbReference type="Pfam" id="PF00535"/>
    </source>
</evidence>
<dbReference type="Pfam" id="PF00535">
    <property type="entry name" value="Glycos_transf_2"/>
    <property type="match status" value="1"/>
</dbReference>
<name>A0A292YEI4_9BACL</name>
<evidence type="ECO:0000313" key="5">
    <source>
        <dbReference type="EMBL" id="GAX91612.1"/>
    </source>
</evidence>
<dbReference type="Pfam" id="PF13181">
    <property type="entry name" value="TPR_8"/>
    <property type="match status" value="2"/>
</dbReference>
<evidence type="ECO:0000256" key="2">
    <source>
        <dbReference type="ARBA" id="ARBA00022803"/>
    </source>
</evidence>
<dbReference type="SUPFAM" id="SSF48452">
    <property type="entry name" value="TPR-like"/>
    <property type="match status" value="2"/>
</dbReference>
<dbReference type="Pfam" id="PF07719">
    <property type="entry name" value="TPR_2"/>
    <property type="match status" value="1"/>
</dbReference>
<sequence length="670" mass="77292">MSDLLLGVHVVACNEEELLSRCLESVKDIADEIILVDTGSVDRTLEVAASYGATIVQTNWEDDFSKIRNLALSHAQTQWVFYLDADEALVKGKDQIREILRTTNAEAFFVEIDNILGSRTEERLRHQTVRMFRRDPDYRFRGRIHEQIIPCILEKHPIAKIENSPLQIVHRGYLPELLGRKDKIRRNLRILELSLQENPEDPFHLYNMGVTHCQLGNLQEAERYMKRAFELAPAGAAYRPTLIRDRTKILIERKDWTAAEQLLRCEIARYADYPDLYHLLGETLKQKGYLREALQTFQKAAHNGAAPSKYVTEAGMGTFRSYYEMAALAKELGAHAEALQFYRQALAFHPRYLPALIGWAETLHLLGQSDEQIRQQLQSLTRDALLLAAVLFGIGAYAEALALIKTTESLSFEGERFLCECLMQTGQFPEAYEKLGKLLASADQSRRETFIMEQALCRWSEERSLPFSFYKTLTRAEQQMYERVDRWLIENVWPDPVPYDLVERLMERAIQLRLIRMAENFSRLSSHLFLKYSKSLYRNGFVLMAADGLLQAMKNQQLDSEGLFMLAEILYDKGHFRHACALFEPILAETPGNEKARIAVSLCYLEMAQDTAIEILNRFPSHPVIQKDLERIQNSKQLLGGIRWHTTWNSAQRRNLHASAHDFAVYDRQK</sequence>
<protein>
    <recommendedName>
        <fullName evidence="4">Glycosyltransferase 2-like domain-containing protein</fullName>
    </recommendedName>
</protein>
<dbReference type="EMBL" id="BDUF01000106">
    <property type="protein sequence ID" value="GAX91612.1"/>
    <property type="molecule type" value="Genomic_DNA"/>
</dbReference>
<dbReference type="InterPro" id="IPR013105">
    <property type="entry name" value="TPR_2"/>
</dbReference>